<feature type="compositionally biased region" description="Low complexity" evidence="2">
    <location>
        <begin position="363"/>
        <end position="388"/>
    </location>
</feature>
<dbReference type="PANTHER" id="PTHR33392:SF6">
    <property type="entry name" value="POLYISOPRENYL-TEICHOIC ACID--PEPTIDOGLYCAN TEICHOIC ACID TRANSFERASE TAGU"/>
    <property type="match status" value="1"/>
</dbReference>
<proteinExistence type="inferred from homology"/>
<dbReference type="InterPro" id="IPR050922">
    <property type="entry name" value="LytR/CpsA/Psr_CW_biosynth"/>
</dbReference>
<dbReference type="Pfam" id="PF03816">
    <property type="entry name" value="LytR_cpsA_psr"/>
    <property type="match status" value="1"/>
</dbReference>
<comment type="caution">
    <text evidence="4">The sequence shown here is derived from an EMBL/GenBank/DDBJ whole genome shotgun (WGS) entry which is preliminary data.</text>
</comment>
<comment type="similarity">
    <text evidence="1">Belongs to the LytR/CpsA/Psr (LCP) family.</text>
</comment>
<dbReference type="InterPro" id="IPR004474">
    <property type="entry name" value="LytR_CpsA_psr"/>
</dbReference>
<keyword evidence="5" id="KW-1185">Reference proteome</keyword>
<protein>
    <submittedName>
        <fullName evidence="4">LCP family protein</fullName>
    </submittedName>
</protein>
<dbReference type="NCBIfam" id="TIGR00350">
    <property type="entry name" value="lytR_cpsA_psr"/>
    <property type="match status" value="1"/>
</dbReference>
<dbReference type="PANTHER" id="PTHR33392">
    <property type="entry name" value="POLYISOPRENYL-TEICHOIC ACID--PEPTIDOGLYCAN TEICHOIC ACID TRANSFERASE TAGU"/>
    <property type="match status" value="1"/>
</dbReference>
<dbReference type="Proteomes" id="UP000623681">
    <property type="component" value="Unassembled WGS sequence"/>
</dbReference>
<evidence type="ECO:0000259" key="3">
    <source>
        <dbReference type="Pfam" id="PF03816"/>
    </source>
</evidence>
<accession>A0A937FIB2</accession>
<feature type="compositionally biased region" description="Low complexity" evidence="2">
    <location>
        <begin position="408"/>
        <end position="420"/>
    </location>
</feature>
<reference evidence="4" key="1">
    <citation type="submission" date="2021-01" db="EMBL/GenBank/DDBJ databases">
        <title>Genome public.</title>
        <authorList>
            <person name="Liu C."/>
            <person name="Sun Q."/>
        </authorList>
    </citation>
    <scope>NUCLEOTIDE SEQUENCE</scope>
    <source>
        <strain evidence="4">YIM B02565</strain>
    </source>
</reference>
<feature type="domain" description="Cell envelope-related transcriptional attenuator" evidence="3">
    <location>
        <begin position="80"/>
        <end position="234"/>
    </location>
</feature>
<evidence type="ECO:0000256" key="2">
    <source>
        <dbReference type="SAM" id="MobiDB-lite"/>
    </source>
</evidence>
<feature type="compositionally biased region" description="Gly residues" evidence="2">
    <location>
        <begin position="396"/>
        <end position="407"/>
    </location>
</feature>
<dbReference type="RefSeq" id="WP_202767463.1">
    <property type="nucleotide sequence ID" value="NZ_JAESWA010000022.1"/>
</dbReference>
<evidence type="ECO:0000313" key="5">
    <source>
        <dbReference type="Proteomes" id="UP000623681"/>
    </source>
</evidence>
<dbReference type="Gene3D" id="3.40.630.190">
    <property type="entry name" value="LCP protein"/>
    <property type="match status" value="1"/>
</dbReference>
<evidence type="ECO:0000256" key="1">
    <source>
        <dbReference type="ARBA" id="ARBA00006068"/>
    </source>
</evidence>
<name>A0A937FIB2_9CLOT</name>
<dbReference type="AlphaFoldDB" id="A0A937FIB2"/>
<feature type="region of interest" description="Disordered" evidence="2">
    <location>
        <begin position="347"/>
        <end position="439"/>
    </location>
</feature>
<organism evidence="4 5">
    <name type="scientific">Clostridium paridis</name>
    <dbReference type="NCBI Taxonomy" id="2803863"/>
    <lineage>
        <taxon>Bacteria</taxon>
        <taxon>Bacillati</taxon>
        <taxon>Bacillota</taxon>
        <taxon>Clostridia</taxon>
        <taxon>Eubacteriales</taxon>
        <taxon>Clostridiaceae</taxon>
        <taxon>Clostridium</taxon>
    </lineage>
</organism>
<dbReference type="EMBL" id="JAESWA010000022">
    <property type="protein sequence ID" value="MBL4932086.1"/>
    <property type="molecule type" value="Genomic_DNA"/>
</dbReference>
<sequence length="439" mass="47678">MKKMGKRKKLIIVISTLLLIIATASVGTYYYIKSKIYVEPEKVVEVPKEDKEEIKYQEQNGIINILLVGIDGRTLDEKSRSDSIIIATIDTNSKKVKLSSIMRDTLIKIPGYGEQKINAAYSIGGPDLLIKTIKENFGVTLDKYVVVNFWGFQDIVDAMGGLDIDVKDYEINEINKYIGEVDTVKSPPLTKAGLQHLDGQQALSYARIRKVGNGDYERVARQKSVVTLLAQKGKEISPLKYPSVANALLKCVKTNIDPMTIFNYAYTFYKFDNPVFEQLQIPATELSQGGEYMDKGWVFLIDAKQNGKVLQDFIFNDKKWGSKDYNLTSFRNIINQYMAKAAAFNPADKPALDENGDVIDPATKTPTKTEGNGGTTPTNGGKPATGGETPPPGGTPANGGTTGGAVTPGGTTSNGGTTPGDSKPPTSGTGDNQKPPATQ</sequence>
<feature type="compositionally biased region" description="Polar residues" evidence="2">
    <location>
        <begin position="424"/>
        <end position="439"/>
    </location>
</feature>
<evidence type="ECO:0000313" key="4">
    <source>
        <dbReference type="EMBL" id="MBL4932086.1"/>
    </source>
</evidence>
<gene>
    <name evidence="4" type="ORF">JK634_09745</name>
</gene>